<dbReference type="EMBL" id="JBHEZX010000009">
    <property type="protein sequence ID" value="MFC1411821.1"/>
    <property type="molecule type" value="Genomic_DNA"/>
</dbReference>
<dbReference type="Pfam" id="PF01243">
    <property type="entry name" value="PNPOx_N"/>
    <property type="match status" value="1"/>
</dbReference>
<keyword evidence="1" id="KW-0560">Oxidoreductase</keyword>
<reference evidence="3 4" key="1">
    <citation type="submission" date="2024-09" db="EMBL/GenBank/DDBJ databases">
        <authorList>
            <person name="Lee S.D."/>
        </authorList>
    </citation>
    <scope>NUCLEOTIDE SEQUENCE [LARGE SCALE GENOMIC DNA]</scope>
    <source>
        <strain evidence="3 4">N1-1</strain>
    </source>
</reference>
<feature type="domain" description="Pyridoxamine 5'-phosphate oxidase N-terminal" evidence="2">
    <location>
        <begin position="41"/>
        <end position="121"/>
    </location>
</feature>
<dbReference type="InterPro" id="IPR011576">
    <property type="entry name" value="Pyridox_Oxase_N"/>
</dbReference>
<dbReference type="RefSeq" id="WP_380512003.1">
    <property type="nucleotide sequence ID" value="NZ_JBHEZX010000009.1"/>
</dbReference>
<dbReference type="InterPro" id="IPR012349">
    <property type="entry name" value="Split_barrel_FMN-bd"/>
</dbReference>
<accession>A0ABV6VDL5</accession>
<gene>
    <name evidence="3" type="ORF">ACEZDG_21390</name>
</gene>
<dbReference type="Gene3D" id="2.30.110.10">
    <property type="entry name" value="Electron Transport, Fmn-binding Protein, Chain A"/>
    <property type="match status" value="1"/>
</dbReference>
<proteinExistence type="predicted"/>
<evidence type="ECO:0000259" key="2">
    <source>
        <dbReference type="Pfam" id="PF01243"/>
    </source>
</evidence>
<protein>
    <submittedName>
        <fullName evidence="3">Pyridoxamine 5'-phosphate oxidase family protein</fullName>
    </submittedName>
</protein>
<keyword evidence="4" id="KW-1185">Reference proteome</keyword>
<dbReference type="InterPro" id="IPR052019">
    <property type="entry name" value="F420H2_bilvrd_red/Heme_oxyg"/>
</dbReference>
<evidence type="ECO:0000313" key="3">
    <source>
        <dbReference type="EMBL" id="MFC1411821.1"/>
    </source>
</evidence>
<dbReference type="Proteomes" id="UP001592582">
    <property type="component" value="Unassembled WGS sequence"/>
</dbReference>
<dbReference type="SUPFAM" id="SSF50475">
    <property type="entry name" value="FMN-binding split barrel"/>
    <property type="match status" value="1"/>
</dbReference>
<dbReference type="PANTHER" id="PTHR35176:SF4">
    <property type="entry name" value="PYRIDOXAMINE 5'-PHOSPHATE OXIDASE-RELATED FMN-BINDING"/>
    <property type="match status" value="1"/>
</dbReference>
<dbReference type="PANTHER" id="PTHR35176">
    <property type="entry name" value="HEME OXYGENASE HI_0854-RELATED"/>
    <property type="match status" value="1"/>
</dbReference>
<comment type="caution">
    <text evidence="3">The sequence shown here is derived from an EMBL/GenBank/DDBJ whole genome shotgun (WGS) entry which is preliminary data.</text>
</comment>
<evidence type="ECO:0000256" key="1">
    <source>
        <dbReference type="ARBA" id="ARBA00023002"/>
    </source>
</evidence>
<evidence type="ECO:0000313" key="4">
    <source>
        <dbReference type="Proteomes" id="UP001592582"/>
    </source>
</evidence>
<name>A0ABV6VDL5_9ACTN</name>
<organism evidence="3 4">
    <name type="scientific">Streptacidiphilus alkalitolerans</name>
    <dbReference type="NCBI Taxonomy" id="3342712"/>
    <lineage>
        <taxon>Bacteria</taxon>
        <taxon>Bacillati</taxon>
        <taxon>Actinomycetota</taxon>
        <taxon>Actinomycetes</taxon>
        <taxon>Kitasatosporales</taxon>
        <taxon>Streptomycetaceae</taxon>
        <taxon>Streptacidiphilus</taxon>
    </lineage>
</organism>
<sequence length="174" mass="19208">MTELKPVRTKNLDAQYGTVTLEWDRVEAVVAAFRAGPGRSWFLGTVRPDGRPHAAGIGHVWHQGAIFFTTHPEAQKTRNLLADPRCTVSAGLPAWDFVFEGEAVRERDQVLLAAVTAKYREIGWPAEAQGDVVAAPYSAPSAGAGPWHLYRMTVHTVVATAMEEPNGVTKWWFR</sequence>